<dbReference type="InterPro" id="IPR036806">
    <property type="entry name" value="YozE_SAM-like_sf"/>
</dbReference>
<reference evidence="2 3" key="1">
    <citation type="submission" date="2019-07" db="EMBL/GenBank/DDBJ databases">
        <authorList>
            <person name="Li J."/>
        </authorList>
    </citation>
    <scope>NUCLEOTIDE SEQUENCE [LARGE SCALE GENOMIC DNA]</scope>
    <source>
        <strain evidence="2 3">TKL69</strain>
    </source>
</reference>
<dbReference type="Proteomes" id="UP000315215">
    <property type="component" value="Chromosome"/>
</dbReference>
<feature type="domain" description="YozE SAM-like" evidence="1">
    <location>
        <begin position="3"/>
        <end position="69"/>
    </location>
</feature>
<dbReference type="OrthoDB" id="2242851at2"/>
<proteinExistence type="predicted"/>
<dbReference type="InterPro" id="IPR010673">
    <property type="entry name" value="UPF0346"/>
</dbReference>
<dbReference type="RefSeq" id="WP_143893942.1">
    <property type="nucleotide sequence ID" value="NZ_CP041666.1"/>
</dbReference>
<evidence type="ECO:0000259" key="1">
    <source>
        <dbReference type="Pfam" id="PF06855"/>
    </source>
</evidence>
<dbReference type="SUPFAM" id="SSF140652">
    <property type="entry name" value="YozE-like"/>
    <property type="match status" value="1"/>
</dbReference>
<dbReference type="InterPro" id="IPR023089">
    <property type="entry name" value="YozE_SAM-like"/>
</dbReference>
<evidence type="ECO:0000313" key="3">
    <source>
        <dbReference type="Proteomes" id="UP000315215"/>
    </source>
</evidence>
<evidence type="ECO:0000313" key="2">
    <source>
        <dbReference type="EMBL" id="QDP40403.1"/>
    </source>
</evidence>
<dbReference type="NCBIfam" id="NF010193">
    <property type="entry name" value="PRK13672.1"/>
    <property type="match status" value="1"/>
</dbReference>
<sequence>MRSFFQYMMRYRGAKQYKDESQLAEWMFRDHAFPKHATSYHEISSYLEWNSPFPNALQLFDRLWDDYQEMEQ</sequence>
<organism evidence="2 3">
    <name type="scientific">Radiobacillus deserti</name>
    <dbReference type="NCBI Taxonomy" id="2594883"/>
    <lineage>
        <taxon>Bacteria</taxon>
        <taxon>Bacillati</taxon>
        <taxon>Bacillota</taxon>
        <taxon>Bacilli</taxon>
        <taxon>Bacillales</taxon>
        <taxon>Bacillaceae</taxon>
        <taxon>Radiobacillus</taxon>
    </lineage>
</organism>
<dbReference type="Gene3D" id="1.10.150.260">
    <property type="entry name" value="YozE SAM-like"/>
    <property type="match status" value="1"/>
</dbReference>
<dbReference type="Pfam" id="PF06855">
    <property type="entry name" value="YozE_SAM_like"/>
    <property type="match status" value="1"/>
</dbReference>
<protein>
    <submittedName>
        <fullName evidence="2">YozE family protein</fullName>
    </submittedName>
</protein>
<accession>A0A516KG72</accession>
<dbReference type="PIRSF" id="PIRSF037262">
    <property type="entry name" value="UCP037262"/>
    <property type="match status" value="1"/>
</dbReference>
<dbReference type="KEGG" id="aqt:FN924_09550"/>
<dbReference type="EMBL" id="CP041666">
    <property type="protein sequence ID" value="QDP40403.1"/>
    <property type="molecule type" value="Genomic_DNA"/>
</dbReference>
<dbReference type="AlphaFoldDB" id="A0A516KG72"/>
<name>A0A516KG72_9BACI</name>
<gene>
    <name evidence="2" type="ORF">FN924_09550</name>
</gene>
<keyword evidence="3" id="KW-1185">Reference proteome</keyword>